<comment type="function">
    <text evidence="11">Channel that opens in response to stretch forces in the membrane lipid bilayer. May participate in the regulation of osmotic pressure changes within the cell.</text>
</comment>
<feature type="transmembrane region" description="Helical" evidence="11">
    <location>
        <begin position="16"/>
        <end position="37"/>
    </location>
</feature>
<keyword evidence="8 11" id="KW-0406">Ion transport</keyword>
<dbReference type="InterPro" id="IPR019823">
    <property type="entry name" value="Mechanosensitive_channel_CS"/>
</dbReference>
<gene>
    <name evidence="11 12" type="primary">mscL</name>
    <name evidence="12" type="ORF">ACFPME_12360</name>
</gene>
<feature type="transmembrane region" description="Helical" evidence="11">
    <location>
        <begin position="77"/>
        <end position="101"/>
    </location>
</feature>
<evidence type="ECO:0000256" key="1">
    <source>
        <dbReference type="ARBA" id="ARBA00004651"/>
    </source>
</evidence>
<keyword evidence="5 11" id="KW-0997">Cell inner membrane</keyword>
<dbReference type="NCBIfam" id="NF010557">
    <property type="entry name" value="PRK13952.1"/>
    <property type="match status" value="1"/>
</dbReference>
<evidence type="ECO:0000256" key="10">
    <source>
        <dbReference type="ARBA" id="ARBA00023303"/>
    </source>
</evidence>
<keyword evidence="3 11" id="KW-0813">Transport</keyword>
<dbReference type="NCBIfam" id="NF001843">
    <property type="entry name" value="PRK00567.1-4"/>
    <property type="match status" value="1"/>
</dbReference>
<dbReference type="NCBIfam" id="TIGR00220">
    <property type="entry name" value="mscL"/>
    <property type="match status" value="1"/>
</dbReference>
<dbReference type="InterPro" id="IPR036019">
    <property type="entry name" value="MscL_channel"/>
</dbReference>
<comment type="similarity">
    <text evidence="2 11">Belongs to the MscL family.</text>
</comment>
<keyword evidence="13" id="KW-1185">Reference proteome</keyword>
<sequence length="137" mass="15005">MSMLSEFKAFAMRGNVIDLAVGVVIGGAFGKIVTSLVDQIIMPPIGWLTGGIDFSDLKWVLRPADATNPAHKIAEVAIQYGAFINTLIQFLIIAFAIFMVVKGINRLSRKQEQAPTEPPADVVLLTEIRDLLKNRQP</sequence>
<dbReference type="EMBL" id="JBHSMK010000008">
    <property type="protein sequence ID" value="MFC5437355.1"/>
    <property type="molecule type" value="Genomic_DNA"/>
</dbReference>
<comment type="caution">
    <text evidence="12">The sequence shown here is derived from an EMBL/GenBank/DDBJ whole genome shotgun (WGS) entry which is preliminary data.</text>
</comment>
<evidence type="ECO:0000313" key="13">
    <source>
        <dbReference type="Proteomes" id="UP001596013"/>
    </source>
</evidence>
<accession>A0ABW0JNJ8</accession>
<evidence type="ECO:0000256" key="9">
    <source>
        <dbReference type="ARBA" id="ARBA00023136"/>
    </source>
</evidence>
<dbReference type="HAMAP" id="MF_00115">
    <property type="entry name" value="MscL"/>
    <property type="match status" value="1"/>
</dbReference>
<organism evidence="12 13">
    <name type="scientific">Rhodanobacter umsongensis</name>
    <dbReference type="NCBI Taxonomy" id="633153"/>
    <lineage>
        <taxon>Bacteria</taxon>
        <taxon>Pseudomonadati</taxon>
        <taxon>Pseudomonadota</taxon>
        <taxon>Gammaproteobacteria</taxon>
        <taxon>Lysobacterales</taxon>
        <taxon>Rhodanobacteraceae</taxon>
        <taxon>Rhodanobacter</taxon>
    </lineage>
</organism>
<comment type="subunit">
    <text evidence="11">Homopentamer.</text>
</comment>
<dbReference type="RefSeq" id="WP_377305721.1">
    <property type="nucleotide sequence ID" value="NZ_JBHSMK010000008.1"/>
</dbReference>
<dbReference type="InterPro" id="IPR001185">
    <property type="entry name" value="MS_channel"/>
</dbReference>
<evidence type="ECO:0000256" key="2">
    <source>
        <dbReference type="ARBA" id="ARBA00007254"/>
    </source>
</evidence>
<dbReference type="PROSITE" id="PS01327">
    <property type="entry name" value="MSCL"/>
    <property type="match status" value="1"/>
</dbReference>
<keyword evidence="7 11" id="KW-1133">Transmembrane helix</keyword>
<dbReference type="PRINTS" id="PR01264">
    <property type="entry name" value="MECHCHANNEL"/>
</dbReference>
<comment type="subcellular location">
    <subcellularLocation>
        <location evidence="11">Cell inner membrane</location>
        <topology evidence="11">Multi-pass membrane protein</topology>
    </subcellularLocation>
    <subcellularLocation>
        <location evidence="1">Cell membrane</location>
        <topology evidence="1">Multi-pass membrane protein</topology>
    </subcellularLocation>
</comment>
<keyword evidence="9 11" id="KW-0472">Membrane</keyword>
<dbReference type="SUPFAM" id="SSF81330">
    <property type="entry name" value="Gated mechanosensitive channel"/>
    <property type="match status" value="1"/>
</dbReference>
<dbReference type="PANTHER" id="PTHR30266">
    <property type="entry name" value="MECHANOSENSITIVE CHANNEL MSCL"/>
    <property type="match status" value="1"/>
</dbReference>
<evidence type="ECO:0000256" key="6">
    <source>
        <dbReference type="ARBA" id="ARBA00022692"/>
    </source>
</evidence>
<reference evidence="13" key="1">
    <citation type="journal article" date="2019" name="Int. J. Syst. Evol. Microbiol.">
        <title>The Global Catalogue of Microorganisms (GCM) 10K type strain sequencing project: providing services to taxonomists for standard genome sequencing and annotation.</title>
        <authorList>
            <consortium name="The Broad Institute Genomics Platform"/>
            <consortium name="The Broad Institute Genome Sequencing Center for Infectious Disease"/>
            <person name="Wu L."/>
            <person name="Ma J."/>
        </authorList>
    </citation>
    <scope>NUCLEOTIDE SEQUENCE [LARGE SCALE GENOMIC DNA]</scope>
    <source>
        <strain evidence="13">JCM 17130</strain>
    </source>
</reference>
<evidence type="ECO:0000256" key="4">
    <source>
        <dbReference type="ARBA" id="ARBA00022475"/>
    </source>
</evidence>
<dbReference type="PANTHER" id="PTHR30266:SF2">
    <property type="entry name" value="LARGE-CONDUCTANCE MECHANOSENSITIVE CHANNEL"/>
    <property type="match status" value="1"/>
</dbReference>
<evidence type="ECO:0000256" key="7">
    <source>
        <dbReference type="ARBA" id="ARBA00022989"/>
    </source>
</evidence>
<evidence type="ECO:0000313" key="12">
    <source>
        <dbReference type="EMBL" id="MFC5437355.1"/>
    </source>
</evidence>
<dbReference type="Pfam" id="PF01741">
    <property type="entry name" value="MscL"/>
    <property type="match status" value="1"/>
</dbReference>
<evidence type="ECO:0000256" key="3">
    <source>
        <dbReference type="ARBA" id="ARBA00022448"/>
    </source>
</evidence>
<keyword evidence="6 11" id="KW-0812">Transmembrane</keyword>
<evidence type="ECO:0000256" key="8">
    <source>
        <dbReference type="ARBA" id="ARBA00023065"/>
    </source>
</evidence>
<name>A0ABW0JNJ8_9GAMM</name>
<protein>
    <recommendedName>
        <fullName evidence="11">Large-conductance mechanosensitive channel</fullName>
    </recommendedName>
</protein>
<keyword evidence="4 11" id="KW-1003">Cell membrane</keyword>
<proteinExistence type="inferred from homology"/>
<evidence type="ECO:0000256" key="5">
    <source>
        <dbReference type="ARBA" id="ARBA00022519"/>
    </source>
</evidence>
<evidence type="ECO:0000256" key="11">
    <source>
        <dbReference type="HAMAP-Rule" id="MF_00115"/>
    </source>
</evidence>
<dbReference type="InterPro" id="IPR037673">
    <property type="entry name" value="MSC/AndL"/>
</dbReference>
<keyword evidence="10 11" id="KW-0407">Ion channel</keyword>
<dbReference type="Gene3D" id="1.10.1200.120">
    <property type="entry name" value="Large-conductance mechanosensitive channel, MscL, domain 1"/>
    <property type="match status" value="1"/>
</dbReference>
<dbReference type="Proteomes" id="UP001596013">
    <property type="component" value="Unassembled WGS sequence"/>
</dbReference>